<dbReference type="PANTHER" id="PTHR11324:SF16">
    <property type="entry name" value="PDZ DOMAIN-CONTAINING PROTEIN 2"/>
    <property type="match status" value="1"/>
</dbReference>
<evidence type="ECO:0000313" key="3">
    <source>
        <dbReference type="Proteomes" id="UP001608902"/>
    </source>
</evidence>
<dbReference type="PANTHER" id="PTHR11324">
    <property type="entry name" value="IL16-RELATED"/>
    <property type="match status" value="1"/>
</dbReference>
<proteinExistence type="predicted"/>
<dbReference type="InterPro" id="IPR036034">
    <property type="entry name" value="PDZ_sf"/>
</dbReference>
<reference evidence="2 3" key="1">
    <citation type="submission" date="2024-08" db="EMBL/GenBank/DDBJ databases">
        <title>Gnathostoma spinigerum genome.</title>
        <authorList>
            <person name="Gonzalez-Bertolin B."/>
            <person name="Monzon S."/>
            <person name="Zaballos A."/>
            <person name="Jimenez P."/>
            <person name="Dekumyoy P."/>
            <person name="Varona S."/>
            <person name="Cuesta I."/>
            <person name="Sumanam S."/>
            <person name="Adisakwattana P."/>
            <person name="Gasser R.B."/>
            <person name="Hernandez-Gonzalez A."/>
            <person name="Young N.D."/>
            <person name="Perteguer M.J."/>
        </authorList>
    </citation>
    <scope>NUCLEOTIDE SEQUENCE [LARGE SCALE GENOMIC DNA]</scope>
    <source>
        <strain evidence="2">AL3</strain>
        <tissue evidence="2">Liver</tissue>
    </source>
</reference>
<accession>A0ABD6ES73</accession>
<dbReference type="AlphaFoldDB" id="A0ABD6ES73"/>
<feature type="domain" description="PDZ" evidence="1">
    <location>
        <begin position="26"/>
        <end position="99"/>
    </location>
</feature>
<dbReference type="Proteomes" id="UP001608902">
    <property type="component" value="Unassembled WGS sequence"/>
</dbReference>
<organism evidence="2 3">
    <name type="scientific">Gnathostoma spinigerum</name>
    <dbReference type="NCBI Taxonomy" id="75299"/>
    <lineage>
        <taxon>Eukaryota</taxon>
        <taxon>Metazoa</taxon>
        <taxon>Ecdysozoa</taxon>
        <taxon>Nematoda</taxon>
        <taxon>Chromadorea</taxon>
        <taxon>Rhabditida</taxon>
        <taxon>Spirurina</taxon>
        <taxon>Gnathostomatomorpha</taxon>
        <taxon>Gnathostomatoidea</taxon>
        <taxon>Gnathostomatidae</taxon>
        <taxon>Gnathostoma</taxon>
    </lineage>
</organism>
<dbReference type="SMART" id="SM00228">
    <property type="entry name" value="PDZ"/>
    <property type="match status" value="1"/>
</dbReference>
<dbReference type="EMBL" id="JBGFUD010009885">
    <property type="protein sequence ID" value="MFH4982701.1"/>
    <property type="molecule type" value="Genomic_DNA"/>
</dbReference>
<evidence type="ECO:0000313" key="2">
    <source>
        <dbReference type="EMBL" id="MFH4982701.1"/>
    </source>
</evidence>
<sequence>MSSRIQTIILYRGSNVLRENNNINNSDAIRQTQRQSLGFSIVGGIDSPRGPMGIFVKTVFARGLAAQTGLICKGDEILSINGISLAGKTHAEALQLFKKFAKVDVTLGIKRSVPNRTRIPITKTMSRLIPTTHSKVTHEQSTETYVICVHLFIPCILD</sequence>
<evidence type="ECO:0000259" key="1">
    <source>
        <dbReference type="PROSITE" id="PS50106"/>
    </source>
</evidence>
<dbReference type="InterPro" id="IPR001478">
    <property type="entry name" value="PDZ"/>
</dbReference>
<dbReference type="Pfam" id="PF00595">
    <property type="entry name" value="PDZ"/>
    <property type="match status" value="1"/>
</dbReference>
<gene>
    <name evidence="2" type="ORF">AB6A40_009410</name>
</gene>
<dbReference type="PROSITE" id="PS50106">
    <property type="entry name" value="PDZ"/>
    <property type="match status" value="1"/>
</dbReference>
<protein>
    <recommendedName>
        <fullName evidence="1">PDZ domain-containing protein</fullName>
    </recommendedName>
</protein>
<comment type="caution">
    <text evidence="2">The sequence shown here is derived from an EMBL/GenBank/DDBJ whole genome shotgun (WGS) entry which is preliminary data.</text>
</comment>
<dbReference type="Gene3D" id="2.30.42.10">
    <property type="match status" value="1"/>
</dbReference>
<name>A0ABD6ES73_9BILA</name>
<keyword evidence="3" id="KW-1185">Reference proteome</keyword>
<dbReference type="SUPFAM" id="SSF50156">
    <property type="entry name" value="PDZ domain-like"/>
    <property type="match status" value="1"/>
</dbReference>